<feature type="region of interest" description="Disordered" evidence="1">
    <location>
        <begin position="60"/>
        <end position="90"/>
    </location>
</feature>
<accession>A0A068NPF9</accession>
<reference evidence="2 3" key="1">
    <citation type="journal article" date="2014" name="PLoS ONE">
        <title>The first complete genome sequence of the class fimbriimonadia in the phylum armatimonadetes.</title>
        <authorList>
            <person name="Hu Z.Y."/>
            <person name="Wang Y.Z."/>
            <person name="Im W.T."/>
            <person name="Wang S.Y."/>
            <person name="Zhao G.P."/>
            <person name="Zheng H.J."/>
            <person name="Quan Z.X."/>
        </authorList>
    </citation>
    <scope>NUCLEOTIDE SEQUENCE [LARGE SCALE GENOMIC DNA]</scope>
    <source>
        <strain evidence="2">Gsoil 348</strain>
    </source>
</reference>
<proteinExistence type="predicted"/>
<evidence type="ECO:0000313" key="3">
    <source>
        <dbReference type="Proteomes" id="UP000027982"/>
    </source>
</evidence>
<sequence>MLKTLSLAAILMVTGAAFGIQKKQDKSVHHAAIHAEHWLKHHASAPHRRHVVRHWKRKAKKHDKSVHHSAMHAEHWLKHHVAAPHRKKGG</sequence>
<evidence type="ECO:0000313" key="2">
    <source>
        <dbReference type="EMBL" id="AIE84610.1"/>
    </source>
</evidence>
<dbReference type="AlphaFoldDB" id="A0A068NPF9"/>
<protein>
    <submittedName>
        <fullName evidence="2">Uncharacterized protein</fullName>
    </submittedName>
</protein>
<dbReference type="RefSeq" id="WP_025226764.1">
    <property type="nucleotide sequence ID" value="NZ_CP007139.1"/>
</dbReference>
<name>A0A068NPF9_FIMGI</name>
<dbReference type="Proteomes" id="UP000027982">
    <property type="component" value="Chromosome"/>
</dbReference>
<gene>
    <name evidence="2" type="ORF">OP10G_1242</name>
</gene>
<feature type="compositionally biased region" description="Basic residues" evidence="1">
    <location>
        <begin position="77"/>
        <end position="90"/>
    </location>
</feature>
<feature type="compositionally biased region" description="Basic residues" evidence="1">
    <location>
        <begin position="60"/>
        <end position="70"/>
    </location>
</feature>
<evidence type="ECO:0000256" key="1">
    <source>
        <dbReference type="SAM" id="MobiDB-lite"/>
    </source>
</evidence>
<organism evidence="2 3">
    <name type="scientific">Fimbriimonas ginsengisoli Gsoil 348</name>
    <dbReference type="NCBI Taxonomy" id="661478"/>
    <lineage>
        <taxon>Bacteria</taxon>
        <taxon>Bacillati</taxon>
        <taxon>Armatimonadota</taxon>
        <taxon>Fimbriimonadia</taxon>
        <taxon>Fimbriimonadales</taxon>
        <taxon>Fimbriimonadaceae</taxon>
        <taxon>Fimbriimonas</taxon>
    </lineage>
</organism>
<dbReference type="STRING" id="661478.OP10G_1242"/>
<keyword evidence="3" id="KW-1185">Reference proteome</keyword>
<dbReference type="EMBL" id="CP007139">
    <property type="protein sequence ID" value="AIE84610.1"/>
    <property type="molecule type" value="Genomic_DNA"/>
</dbReference>
<dbReference type="KEGG" id="fgi:OP10G_1242"/>
<dbReference type="HOGENOM" id="CLU_2436445_0_0_0"/>